<dbReference type="GO" id="GO:0005634">
    <property type="term" value="C:nucleus"/>
    <property type="evidence" value="ECO:0007669"/>
    <property type="project" value="UniProtKB-SubCell"/>
</dbReference>
<evidence type="ECO:0000256" key="5">
    <source>
        <dbReference type="ARBA" id="ARBA00023002"/>
    </source>
</evidence>
<comment type="similarity">
    <text evidence="3">Belongs to the JARID1 histone demethylase family.</text>
</comment>
<accession>A0A3M7KZU0</accession>
<sequence length="303" mass="31333">MDLSGEGRPLIIADALQACPALREWTWDYFATRHVSAPVLVNNHAPARHADARPGGGGAQRTLALTLGAYIEGHVHGAPAAAGAPFYLNGWRAFSEAGEAWPDPAWARGIDQTAELMAALDATLFSGRAAPAARGMPANAAATSAPPAVTGTSPPAWVAALDAALSKLFLGPAGTVTRLHYDAGGAHGWLAQARGRKLFVLLPPSAAAALHMLAGEPETAQSPVDPLAPDAARFPLYSRAEPLACTLTAGEALLVPAGWWHYAVALEPSVTLQRNFYHAGSNVKALVGMVLKTAAGLKGKASQ</sequence>
<evidence type="ECO:0000256" key="7">
    <source>
        <dbReference type="ARBA" id="ARBA00023242"/>
    </source>
</evidence>
<feature type="domain" description="JmjC" evidence="8">
    <location>
        <begin position="142"/>
        <end position="293"/>
    </location>
</feature>
<evidence type="ECO:0000256" key="4">
    <source>
        <dbReference type="ARBA" id="ARBA00022723"/>
    </source>
</evidence>
<organism evidence="9 10">
    <name type="scientific">Auxenochlorella protothecoides</name>
    <name type="common">Green microalga</name>
    <name type="synonym">Chlorella protothecoides</name>
    <dbReference type="NCBI Taxonomy" id="3075"/>
    <lineage>
        <taxon>Eukaryota</taxon>
        <taxon>Viridiplantae</taxon>
        <taxon>Chlorophyta</taxon>
        <taxon>core chlorophytes</taxon>
        <taxon>Trebouxiophyceae</taxon>
        <taxon>Chlorellales</taxon>
        <taxon>Chlorellaceae</taxon>
        <taxon>Auxenochlorella</taxon>
    </lineage>
</organism>
<keyword evidence="7" id="KW-0539">Nucleus</keyword>
<evidence type="ECO:0000259" key="8">
    <source>
        <dbReference type="PROSITE" id="PS51184"/>
    </source>
</evidence>
<keyword evidence="5" id="KW-0560">Oxidoreductase</keyword>
<dbReference type="AlphaFoldDB" id="A0A3M7KZU0"/>
<evidence type="ECO:0000256" key="3">
    <source>
        <dbReference type="ARBA" id="ARBA00006801"/>
    </source>
</evidence>
<dbReference type="InterPro" id="IPR003347">
    <property type="entry name" value="JmjC_dom"/>
</dbReference>
<evidence type="ECO:0000313" key="10">
    <source>
        <dbReference type="Proteomes" id="UP000279271"/>
    </source>
</evidence>
<dbReference type="Proteomes" id="UP000279271">
    <property type="component" value="Unassembled WGS sequence"/>
</dbReference>
<dbReference type="Gene3D" id="2.60.120.650">
    <property type="entry name" value="Cupin"/>
    <property type="match status" value="1"/>
</dbReference>
<dbReference type="PANTHER" id="PTHR12461:SF106">
    <property type="entry name" value="BIFUNCTIONAL PEPTIDASE AND ARGINYL-HYDROXYLASE JMJD5"/>
    <property type="match status" value="1"/>
</dbReference>
<dbReference type="PANTHER" id="PTHR12461">
    <property type="entry name" value="HYPOXIA-INDUCIBLE FACTOR 1 ALPHA INHIBITOR-RELATED"/>
    <property type="match status" value="1"/>
</dbReference>
<dbReference type="PROSITE" id="PS51184">
    <property type="entry name" value="JMJC"/>
    <property type="match status" value="1"/>
</dbReference>
<comment type="subcellular location">
    <subcellularLocation>
        <location evidence="2">Nucleus</location>
    </subcellularLocation>
</comment>
<dbReference type="EMBL" id="QOKY01000154">
    <property type="protein sequence ID" value="RMZ56033.1"/>
    <property type="molecule type" value="Genomic_DNA"/>
</dbReference>
<gene>
    <name evidence="9" type="ORF">APUTEX25_004457</name>
</gene>
<proteinExistence type="inferred from homology"/>
<dbReference type="InterPro" id="IPR041667">
    <property type="entry name" value="Cupin_8"/>
</dbReference>
<evidence type="ECO:0000256" key="6">
    <source>
        <dbReference type="ARBA" id="ARBA00023004"/>
    </source>
</evidence>
<evidence type="ECO:0000256" key="2">
    <source>
        <dbReference type="ARBA" id="ARBA00004123"/>
    </source>
</evidence>
<name>A0A3M7KZU0_AUXPR</name>
<dbReference type="GO" id="GO:0016491">
    <property type="term" value="F:oxidoreductase activity"/>
    <property type="evidence" value="ECO:0007669"/>
    <property type="project" value="UniProtKB-KW"/>
</dbReference>
<keyword evidence="4" id="KW-0479">Metal-binding</keyword>
<dbReference type="SMART" id="SM00558">
    <property type="entry name" value="JmjC"/>
    <property type="match status" value="1"/>
</dbReference>
<dbReference type="SUPFAM" id="SSF51197">
    <property type="entry name" value="Clavaminate synthase-like"/>
    <property type="match status" value="1"/>
</dbReference>
<keyword evidence="6" id="KW-0408">Iron</keyword>
<reference evidence="10" key="1">
    <citation type="journal article" date="2018" name="Algal Res.">
        <title>Characterization of plant carbon substrate utilization by Auxenochlorella protothecoides.</title>
        <authorList>
            <person name="Vogler B.W."/>
            <person name="Starkenburg S.R."/>
            <person name="Sudasinghe N."/>
            <person name="Schambach J.Y."/>
            <person name="Rollin J.A."/>
            <person name="Pattathil S."/>
            <person name="Barry A.N."/>
        </authorList>
    </citation>
    <scope>NUCLEOTIDE SEQUENCE [LARGE SCALE GENOMIC DNA]</scope>
    <source>
        <strain evidence="10">UTEX 25</strain>
    </source>
</reference>
<evidence type="ECO:0000313" key="9">
    <source>
        <dbReference type="EMBL" id="RMZ56033.1"/>
    </source>
</evidence>
<protein>
    <recommendedName>
        <fullName evidence="8">JmjC domain-containing protein</fullName>
    </recommendedName>
</protein>
<evidence type="ECO:0000256" key="1">
    <source>
        <dbReference type="ARBA" id="ARBA00001954"/>
    </source>
</evidence>
<comment type="cofactor">
    <cofactor evidence="1">
        <name>Fe(2+)</name>
        <dbReference type="ChEBI" id="CHEBI:29033"/>
    </cofactor>
</comment>
<comment type="caution">
    <text evidence="9">The sequence shown here is derived from an EMBL/GenBank/DDBJ whole genome shotgun (WGS) entry which is preliminary data.</text>
</comment>
<dbReference type="Pfam" id="PF13621">
    <property type="entry name" value="Cupin_8"/>
    <property type="match status" value="1"/>
</dbReference>
<dbReference type="GO" id="GO:0046872">
    <property type="term" value="F:metal ion binding"/>
    <property type="evidence" value="ECO:0007669"/>
    <property type="project" value="UniProtKB-KW"/>
</dbReference>